<dbReference type="AlphaFoldDB" id="A0A0U2M413"/>
<accession>A0A0U2M413</accession>
<dbReference type="PATRIC" id="fig|162209.4.peg.1977"/>
<evidence type="ECO:0000313" key="2">
    <source>
        <dbReference type="Proteomes" id="UP000061660"/>
    </source>
</evidence>
<evidence type="ECO:0000313" key="1">
    <source>
        <dbReference type="EMBL" id="ALS22240.1"/>
    </source>
</evidence>
<dbReference type="EMBL" id="CP013652">
    <property type="protein sequence ID" value="ALS22240.1"/>
    <property type="molecule type" value="Genomic_DNA"/>
</dbReference>
<dbReference type="Proteomes" id="UP000061660">
    <property type="component" value="Chromosome"/>
</dbReference>
<keyword evidence="2" id="KW-1185">Reference proteome</keyword>
<proteinExistence type="predicted"/>
<sequence length="137" mass="16290">MNKEQMKELIYNNIPENDYQVLNCSIYYKAMKDDENTFKQALNELIRENKVHMDAEIEGVKLYRKKYPLTKKCQGTCNNYFDKKCKGEVLTYRIISPENHKYPNRDWGLNNYCLTAKENDERNGFVVTEIEDQLTTV</sequence>
<dbReference type="STRING" id="162209.IJ22_18660"/>
<name>A0A0U2M413_9BACL</name>
<dbReference type="KEGG" id="pnp:IJ22_18660"/>
<dbReference type="OrthoDB" id="9917233at2"/>
<gene>
    <name evidence="1" type="ORF">IJ22_18660</name>
</gene>
<organism evidence="1 2">
    <name type="scientific">Paenibacillus naphthalenovorans</name>
    <dbReference type="NCBI Taxonomy" id="162209"/>
    <lineage>
        <taxon>Bacteria</taxon>
        <taxon>Bacillati</taxon>
        <taxon>Bacillota</taxon>
        <taxon>Bacilli</taxon>
        <taxon>Bacillales</taxon>
        <taxon>Paenibacillaceae</taxon>
        <taxon>Paenibacillus</taxon>
    </lineage>
</organism>
<dbReference type="RefSeq" id="WP_062408553.1">
    <property type="nucleotide sequence ID" value="NZ_CP013652.1"/>
</dbReference>
<reference evidence="2" key="1">
    <citation type="submission" date="2015-12" db="EMBL/GenBank/DDBJ databases">
        <title>Complete genome sequences of two moderately thermophilic Paenibacillus species.</title>
        <authorList>
            <person name="Butler R.III."/>
            <person name="Wang J."/>
            <person name="Stark B.C."/>
            <person name="Pombert J.-F."/>
        </authorList>
    </citation>
    <scope>NUCLEOTIDE SEQUENCE [LARGE SCALE GENOMIC DNA]</scope>
    <source>
        <strain evidence="2">32O-Y</strain>
    </source>
</reference>
<reference evidence="1 2" key="2">
    <citation type="journal article" date="2016" name="Genome Announc.">
        <title>Complete Genome Sequences of Two Interactive Moderate Thermophiles, Paenibacillus napthalenovorans 32O-Y and Paenibacillus sp. 32O-W.</title>
        <authorList>
            <person name="Butler R.R.III."/>
            <person name="Wang J."/>
            <person name="Stark B.C."/>
            <person name="Pombert J.F."/>
        </authorList>
    </citation>
    <scope>NUCLEOTIDE SEQUENCE [LARGE SCALE GENOMIC DNA]</scope>
    <source>
        <strain evidence="1 2">32O-Y</strain>
    </source>
</reference>
<protein>
    <submittedName>
        <fullName evidence="1">Uncharacterized protein</fullName>
    </submittedName>
</protein>